<evidence type="ECO:0000313" key="2">
    <source>
        <dbReference type="EMBL" id="MCT7360762.1"/>
    </source>
</evidence>
<feature type="transmembrane region" description="Helical" evidence="1">
    <location>
        <begin position="38"/>
        <end position="56"/>
    </location>
</feature>
<proteinExistence type="predicted"/>
<organism evidence="2 3">
    <name type="scientific">Thalassolituus pacificus</name>
    <dbReference type="NCBI Taxonomy" id="2975440"/>
    <lineage>
        <taxon>Bacteria</taxon>
        <taxon>Pseudomonadati</taxon>
        <taxon>Pseudomonadota</taxon>
        <taxon>Gammaproteobacteria</taxon>
        <taxon>Oceanospirillales</taxon>
        <taxon>Oceanospirillaceae</taxon>
        <taxon>Thalassolituus</taxon>
    </lineage>
</organism>
<dbReference type="RefSeq" id="WP_260977585.1">
    <property type="nucleotide sequence ID" value="NZ_JAOANI010000028.1"/>
</dbReference>
<gene>
    <name evidence="2" type="ORF">NYR02_17210</name>
</gene>
<keyword evidence="3" id="KW-1185">Reference proteome</keyword>
<accession>A0A9X2WJ41</accession>
<dbReference type="Proteomes" id="UP001147830">
    <property type="component" value="Unassembled WGS sequence"/>
</dbReference>
<keyword evidence="1" id="KW-0812">Transmembrane</keyword>
<dbReference type="AlphaFoldDB" id="A0A9X2WJ41"/>
<reference evidence="2" key="1">
    <citation type="journal article" date="2022" name="Front. Microbiol.">
        <title>Genome-based taxonomic rearrangement of Oceanobacter-related bacteria including the description of Thalassolituus hydrocarbonoclasticus sp. nov. and Thalassolituus pacificus sp. nov. and emended description of the genus Thalassolituus.</title>
        <authorList>
            <person name="Dong C."/>
            <person name="Wei L."/>
            <person name="Wang J."/>
            <person name="Lai Q."/>
            <person name="Huang Z."/>
            <person name="Shao Z."/>
        </authorList>
    </citation>
    <scope>NUCLEOTIDE SEQUENCE</scope>
    <source>
        <strain evidence="2">59MF3M-4</strain>
    </source>
</reference>
<keyword evidence="1" id="KW-0472">Membrane</keyword>
<evidence type="ECO:0000313" key="3">
    <source>
        <dbReference type="Proteomes" id="UP001147830"/>
    </source>
</evidence>
<evidence type="ECO:0000256" key="1">
    <source>
        <dbReference type="SAM" id="Phobius"/>
    </source>
</evidence>
<protein>
    <submittedName>
        <fullName evidence="2">Uncharacterized protein</fullName>
    </submittedName>
</protein>
<name>A0A9X2WJ41_9GAMM</name>
<reference evidence="2" key="2">
    <citation type="submission" date="2022-08" db="EMBL/GenBank/DDBJ databases">
        <authorList>
            <person name="Dong C."/>
        </authorList>
    </citation>
    <scope>NUCLEOTIDE SEQUENCE</scope>
    <source>
        <strain evidence="2">59MF3M-4</strain>
    </source>
</reference>
<sequence>MKFKLFPSDHEKTLFIAIASFCMGISIGLMPALDAKTILGAVVTLVAAFAGAFFAYKFNADRERRRKNEIDLASANRAIFTLVRVYNYVAGFNKQFLKDYSGSPDAYVAIKPSLGNSDPDWKLDYDSISFLISEGKSEILTELTEIEEIFTIFNTTVKTRNHIHINIVQPAMEAAGFVDGASVSLDDIDRVLGDRISTTMKSVTSELIELTQRGEEQLEGLIKKMHEIMVEIFPGKNVIRMEKIDK</sequence>
<comment type="caution">
    <text evidence="2">The sequence shown here is derived from an EMBL/GenBank/DDBJ whole genome shotgun (WGS) entry which is preliminary data.</text>
</comment>
<feature type="transmembrane region" description="Helical" evidence="1">
    <location>
        <begin position="12"/>
        <end position="32"/>
    </location>
</feature>
<dbReference type="EMBL" id="JAOANI010000028">
    <property type="protein sequence ID" value="MCT7360762.1"/>
    <property type="molecule type" value="Genomic_DNA"/>
</dbReference>
<keyword evidence="1" id="KW-1133">Transmembrane helix</keyword>